<dbReference type="GO" id="GO:0016757">
    <property type="term" value="F:glycosyltransferase activity"/>
    <property type="evidence" value="ECO:0007669"/>
    <property type="project" value="UniProtKB-KW"/>
</dbReference>
<dbReference type="Pfam" id="PF13439">
    <property type="entry name" value="Glyco_transf_4"/>
    <property type="match status" value="1"/>
</dbReference>
<sequence length="361" mass="39595">MNLVVVQDYLRSGGTERQSVLLADAFAEHGHTSTLLTFRPGGTLKPTLNHARHVALQRFDTRLDWWAPGLLRTLVSLHPDAVLCMGRMANSRGASIKAALTRACVIATMRTGKALPWLYRRSLLAADHVIANSRDAVDTLVDAYGVDRAKCSAIANSLVFRETRDAASQRARLREKCEAEASTVVLLCVAMFRPEKNQRELIEIASELPRTMDWQLWFAGDGPELASCEKVVDELGLGRRVRFLGWMKDPTPAYAAADVAVHASRSEALSNFLIEAQAHGLPVVAYQAQGNRECVVPGNTGHIVAPGNADAFRSAILEFASADPAARAGRAAQARRFARESFDPDKQIRAYLALIERLSIR</sequence>
<dbReference type="Gene3D" id="3.40.50.2000">
    <property type="entry name" value="Glycogen Phosphorylase B"/>
    <property type="match status" value="2"/>
</dbReference>
<dbReference type="EC" id="2.4.1.57" evidence="3"/>
<organism evidence="3">
    <name type="scientific">mine drainage metagenome</name>
    <dbReference type="NCBI Taxonomy" id="410659"/>
    <lineage>
        <taxon>unclassified sequences</taxon>
        <taxon>metagenomes</taxon>
        <taxon>ecological metagenomes</taxon>
    </lineage>
</organism>
<dbReference type="InterPro" id="IPR028098">
    <property type="entry name" value="Glyco_trans_4-like_N"/>
</dbReference>
<dbReference type="CDD" id="cd03811">
    <property type="entry name" value="GT4_GT28_WabH-like"/>
    <property type="match status" value="1"/>
</dbReference>
<evidence type="ECO:0000313" key="3">
    <source>
        <dbReference type="EMBL" id="OIR13378.1"/>
    </source>
</evidence>
<feature type="domain" description="Glycosyl transferase family 1" evidence="1">
    <location>
        <begin position="173"/>
        <end position="323"/>
    </location>
</feature>
<evidence type="ECO:0000259" key="1">
    <source>
        <dbReference type="Pfam" id="PF00534"/>
    </source>
</evidence>
<proteinExistence type="predicted"/>
<feature type="domain" description="Glycosyltransferase subfamily 4-like N-terminal" evidence="2">
    <location>
        <begin position="13"/>
        <end position="156"/>
    </location>
</feature>
<dbReference type="SUPFAM" id="SSF53756">
    <property type="entry name" value="UDP-Glycosyltransferase/glycogen phosphorylase"/>
    <property type="match status" value="1"/>
</dbReference>
<protein>
    <submittedName>
        <fullName evidence="3">GDP-mannose-dependent alpha-(1-6)-phosphatidylinositol monomannoside mannosyltransferase</fullName>
        <ecNumber evidence="3">2.4.1.57</ecNumber>
    </submittedName>
</protein>
<keyword evidence="3" id="KW-0808">Transferase</keyword>
<dbReference type="EMBL" id="MLJW01000014">
    <property type="protein sequence ID" value="OIR13378.1"/>
    <property type="molecule type" value="Genomic_DNA"/>
</dbReference>
<comment type="caution">
    <text evidence="3">The sequence shown here is derived from an EMBL/GenBank/DDBJ whole genome shotgun (WGS) entry which is preliminary data.</text>
</comment>
<name>A0A1J5SXT3_9ZZZZ</name>
<reference evidence="3" key="1">
    <citation type="submission" date="2016-10" db="EMBL/GenBank/DDBJ databases">
        <title>Sequence of Gallionella enrichment culture.</title>
        <authorList>
            <person name="Poehlein A."/>
            <person name="Muehling M."/>
            <person name="Daniel R."/>
        </authorList>
    </citation>
    <scope>NUCLEOTIDE SEQUENCE</scope>
</reference>
<dbReference type="Pfam" id="PF00534">
    <property type="entry name" value="Glycos_transf_1"/>
    <property type="match status" value="1"/>
</dbReference>
<gene>
    <name evidence="3" type="primary">pimB_1</name>
    <name evidence="3" type="ORF">GALL_51900</name>
</gene>
<keyword evidence="3" id="KW-0328">Glycosyltransferase</keyword>
<dbReference type="InterPro" id="IPR001296">
    <property type="entry name" value="Glyco_trans_1"/>
</dbReference>
<dbReference type="PANTHER" id="PTHR12526">
    <property type="entry name" value="GLYCOSYLTRANSFERASE"/>
    <property type="match status" value="1"/>
</dbReference>
<accession>A0A1J5SXT3</accession>
<evidence type="ECO:0000259" key="2">
    <source>
        <dbReference type="Pfam" id="PF13439"/>
    </source>
</evidence>
<dbReference type="AlphaFoldDB" id="A0A1J5SXT3"/>